<dbReference type="Proteomes" id="UP001620626">
    <property type="component" value="Unassembled WGS sequence"/>
</dbReference>
<dbReference type="AlphaFoldDB" id="A0ABD2LPP5"/>
<sequence length="482" mass="54271">MDIESLRVRLSSLSYRELQKEAKENSISARKKKLDIIEALIRKHTRKSNSTQNDHNSDNLAIAGENVERTETQTDNKENSAADITTDMANSIGDAIFYEGGNSANVTFGSTEKRGNVNTENVSVAFINPKSRMIDFAAETTLEEGNSENVVATVFSIEKREETKSKDIANEIKPNRKEWEKFDSVATDFVEATFYEDYTANLTNVTVGSGSRMLDFVDATLDRGLSEDAVAKLIMSETRENIRIDFDNNRTKSIGTPFKVKPKLSYTPYRGTFKYVDTTKMSNREFAIYQQKKEEEKKQVLNEQSERSEDIPRNDGWLQQMDFCGALTQSVLLNYVIHPSALIWQMRGTLCHSPSLPRSGGIVARLMLGGLIIDHLLFQLVLTTSIDAHPPFDSDFERDLLHRLLMIDRNAVGRRLFGADVRNQQKESPNWGQPPLLPPFPSLAAEENGKPWQTEAEKNEAISDTMPKRNIATGRGDGFRPG</sequence>
<evidence type="ECO:0000313" key="3">
    <source>
        <dbReference type="Proteomes" id="UP001620626"/>
    </source>
</evidence>
<feature type="region of interest" description="Disordered" evidence="1">
    <location>
        <begin position="45"/>
        <end position="78"/>
    </location>
</feature>
<keyword evidence="3" id="KW-1185">Reference proteome</keyword>
<evidence type="ECO:0000256" key="1">
    <source>
        <dbReference type="SAM" id="MobiDB-lite"/>
    </source>
</evidence>
<proteinExistence type="predicted"/>
<feature type="region of interest" description="Disordered" evidence="1">
    <location>
        <begin position="423"/>
        <end position="482"/>
    </location>
</feature>
<organism evidence="2 3">
    <name type="scientific">Heterodera trifolii</name>
    <dbReference type="NCBI Taxonomy" id="157864"/>
    <lineage>
        <taxon>Eukaryota</taxon>
        <taxon>Metazoa</taxon>
        <taxon>Ecdysozoa</taxon>
        <taxon>Nematoda</taxon>
        <taxon>Chromadorea</taxon>
        <taxon>Rhabditida</taxon>
        <taxon>Tylenchina</taxon>
        <taxon>Tylenchomorpha</taxon>
        <taxon>Tylenchoidea</taxon>
        <taxon>Heteroderidae</taxon>
        <taxon>Heteroderinae</taxon>
        <taxon>Heterodera</taxon>
    </lineage>
</organism>
<evidence type="ECO:0000313" key="2">
    <source>
        <dbReference type="EMBL" id="KAL3117215.1"/>
    </source>
</evidence>
<comment type="caution">
    <text evidence="2">The sequence shown here is derived from an EMBL/GenBank/DDBJ whole genome shotgun (WGS) entry which is preliminary data.</text>
</comment>
<evidence type="ECO:0008006" key="4">
    <source>
        <dbReference type="Google" id="ProtNLM"/>
    </source>
</evidence>
<feature type="compositionally biased region" description="Basic and acidic residues" evidence="1">
    <location>
        <begin position="66"/>
        <end position="78"/>
    </location>
</feature>
<gene>
    <name evidence="2" type="ORF">niasHT_007618</name>
</gene>
<protein>
    <recommendedName>
        <fullName evidence="4">Rho termination factor N-terminal domain-containing protein</fullName>
    </recommendedName>
</protein>
<dbReference type="EMBL" id="JBICBT010000334">
    <property type="protein sequence ID" value="KAL3117215.1"/>
    <property type="molecule type" value="Genomic_DNA"/>
</dbReference>
<accession>A0ABD2LPP5</accession>
<reference evidence="2 3" key="1">
    <citation type="submission" date="2024-10" db="EMBL/GenBank/DDBJ databases">
        <authorList>
            <person name="Kim D."/>
        </authorList>
    </citation>
    <scope>NUCLEOTIDE SEQUENCE [LARGE SCALE GENOMIC DNA]</scope>
    <source>
        <strain evidence="2">BH-2024</strain>
    </source>
</reference>
<name>A0ABD2LPP5_9BILA</name>